<accession>A0ABY6LM04</accession>
<dbReference type="Proteomes" id="UP001235939">
    <property type="component" value="Chromosome 20"/>
</dbReference>
<name>A0ABY6LM04_9ARAC</name>
<evidence type="ECO:0008006" key="4">
    <source>
        <dbReference type="Google" id="ProtNLM"/>
    </source>
</evidence>
<sequence>MGTHPLHGREAAQTLEQAHNHQNDRSWSAEAPSMSGKTFLIFGDQGVRINQEVYRRDILEAVVLPWAQQHYSDANWTFQQDSVPAHKTKLTQDWCRAHFTDLITSAEWPLYSPDLNPMDTACGQFCRPGPVLYATKAMIIMQFDFALTNVTEPRLVILYSLVGSMLSFYASFLRSMLSFYASFLRSMLSFYASFLRSMLSFYASFLRSMLSFYASFLR</sequence>
<evidence type="ECO:0000313" key="3">
    <source>
        <dbReference type="Proteomes" id="UP001235939"/>
    </source>
</evidence>
<dbReference type="InterPro" id="IPR036397">
    <property type="entry name" value="RNaseH_sf"/>
</dbReference>
<dbReference type="EMBL" id="CP092882">
    <property type="protein sequence ID" value="UYV81412.1"/>
    <property type="molecule type" value="Genomic_DNA"/>
</dbReference>
<organism evidence="2 3">
    <name type="scientific">Cordylochernes scorpioides</name>
    <dbReference type="NCBI Taxonomy" id="51811"/>
    <lineage>
        <taxon>Eukaryota</taxon>
        <taxon>Metazoa</taxon>
        <taxon>Ecdysozoa</taxon>
        <taxon>Arthropoda</taxon>
        <taxon>Chelicerata</taxon>
        <taxon>Arachnida</taxon>
        <taxon>Pseudoscorpiones</taxon>
        <taxon>Cheliferoidea</taxon>
        <taxon>Chernetidae</taxon>
        <taxon>Cordylochernes</taxon>
    </lineage>
</organism>
<keyword evidence="1" id="KW-1133">Transmembrane helix</keyword>
<evidence type="ECO:0000313" key="2">
    <source>
        <dbReference type="EMBL" id="UYV81412.1"/>
    </source>
</evidence>
<feature type="transmembrane region" description="Helical" evidence="1">
    <location>
        <begin position="155"/>
        <end position="173"/>
    </location>
</feature>
<keyword evidence="1" id="KW-0812">Transmembrane</keyword>
<proteinExistence type="predicted"/>
<feature type="transmembrane region" description="Helical" evidence="1">
    <location>
        <begin position="194"/>
        <end position="216"/>
    </location>
</feature>
<reference evidence="2 3" key="1">
    <citation type="submission" date="2022-01" db="EMBL/GenBank/DDBJ databases">
        <title>A chromosomal length assembly of Cordylochernes scorpioides.</title>
        <authorList>
            <person name="Zeh D."/>
            <person name="Zeh J."/>
        </authorList>
    </citation>
    <scope>NUCLEOTIDE SEQUENCE [LARGE SCALE GENOMIC DNA]</scope>
    <source>
        <strain evidence="2">IN4F17</strain>
        <tissue evidence="2">Whole Body</tissue>
    </source>
</reference>
<dbReference type="Gene3D" id="3.30.420.10">
    <property type="entry name" value="Ribonuclease H-like superfamily/Ribonuclease H"/>
    <property type="match status" value="1"/>
</dbReference>
<keyword evidence="3" id="KW-1185">Reference proteome</keyword>
<gene>
    <name evidence="2" type="ORF">LAZ67_20001115</name>
</gene>
<protein>
    <recommendedName>
        <fullName evidence="4">Tc1-like transposase DDE domain-containing protein</fullName>
    </recommendedName>
</protein>
<keyword evidence="1" id="KW-0472">Membrane</keyword>
<evidence type="ECO:0000256" key="1">
    <source>
        <dbReference type="SAM" id="Phobius"/>
    </source>
</evidence>